<dbReference type="AlphaFoldDB" id="A0A8S9LLM0"/>
<sequence>MAEAVRPLTDAAKQFLASCFEDITKFQEEVIAPPLAGIKTIASSDDLQMSFICLQARGW</sequence>
<dbReference type="InterPro" id="IPR045890">
    <property type="entry name" value="POB1-like"/>
</dbReference>
<dbReference type="PANTHER" id="PTHR46336:SF8">
    <property type="entry name" value="BTB DOMAIN-CONTAINING PROTEIN"/>
    <property type="match status" value="1"/>
</dbReference>
<evidence type="ECO:0000313" key="2">
    <source>
        <dbReference type="Proteomes" id="UP000712281"/>
    </source>
</evidence>
<name>A0A8S9LLM0_BRACR</name>
<comment type="caution">
    <text evidence="1">The sequence shown here is derived from an EMBL/GenBank/DDBJ whole genome shotgun (WGS) entry which is preliminary data.</text>
</comment>
<dbReference type="PANTHER" id="PTHR46336">
    <property type="entry name" value="OS02G0260700 PROTEIN"/>
    <property type="match status" value="1"/>
</dbReference>
<organism evidence="1 2">
    <name type="scientific">Brassica cretica</name>
    <name type="common">Mustard</name>
    <dbReference type="NCBI Taxonomy" id="69181"/>
    <lineage>
        <taxon>Eukaryota</taxon>
        <taxon>Viridiplantae</taxon>
        <taxon>Streptophyta</taxon>
        <taxon>Embryophyta</taxon>
        <taxon>Tracheophyta</taxon>
        <taxon>Spermatophyta</taxon>
        <taxon>Magnoliopsida</taxon>
        <taxon>eudicotyledons</taxon>
        <taxon>Gunneridae</taxon>
        <taxon>Pentapetalae</taxon>
        <taxon>rosids</taxon>
        <taxon>malvids</taxon>
        <taxon>Brassicales</taxon>
        <taxon>Brassicaceae</taxon>
        <taxon>Brassiceae</taxon>
        <taxon>Brassica</taxon>
    </lineage>
</organism>
<accession>A0A8S9LLM0</accession>
<proteinExistence type="predicted"/>
<dbReference type="EMBL" id="QGKW02000276">
    <property type="protein sequence ID" value="KAF2607332.1"/>
    <property type="molecule type" value="Genomic_DNA"/>
</dbReference>
<evidence type="ECO:0000313" key="1">
    <source>
        <dbReference type="EMBL" id="KAF2607332.1"/>
    </source>
</evidence>
<dbReference type="GO" id="GO:0005634">
    <property type="term" value="C:nucleus"/>
    <property type="evidence" value="ECO:0007669"/>
    <property type="project" value="TreeGrafter"/>
</dbReference>
<dbReference type="Proteomes" id="UP000712281">
    <property type="component" value="Unassembled WGS sequence"/>
</dbReference>
<protein>
    <submittedName>
        <fullName evidence="1">Uncharacterized protein</fullName>
    </submittedName>
</protein>
<reference evidence="1" key="1">
    <citation type="submission" date="2019-12" db="EMBL/GenBank/DDBJ databases">
        <title>Genome sequencing and annotation of Brassica cretica.</title>
        <authorList>
            <person name="Studholme D.J."/>
            <person name="Sarris P.F."/>
        </authorList>
    </citation>
    <scope>NUCLEOTIDE SEQUENCE</scope>
    <source>
        <strain evidence="1">PFS-001/15</strain>
        <tissue evidence="1">Leaf</tissue>
    </source>
</reference>
<gene>
    <name evidence="1" type="ORF">F2Q68_00044515</name>
</gene>
<dbReference type="GO" id="GO:0010114">
    <property type="term" value="P:response to red light"/>
    <property type="evidence" value="ECO:0007669"/>
    <property type="project" value="TreeGrafter"/>
</dbReference>